<accession>A0A834Z2N3</accession>
<dbReference type="EMBL" id="JABCRI010000012">
    <property type="protein sequence ID" value="KAF8397058.1"/>
    <property type="molecule type" value="Genomic_DNA"/>
</dbReference>
<proteinExistence type="predicted"/>
<dbReference type="Proteomes" id="UP000655225">
    <property type="component" value="Unassembled WGS sequence"/>
</dbReference>
<keyword evidence="4" id="KW-1185">Reference proteome</keyword>
<dbReference type="OrthoDB" id="633301at2759"/>
<keyword evidence="1" id="KW-0175">Coiled coil</keyword>
<dbReference type="AlphaFoldDB" id="A0A834Z2N3"/>
<comment type="caution">
    <text evidence="3">The sequence shown here is derived from an EMBL/GenBank/DDBJ whole genome shotgun (WGS) entry which is preliminary data.</text>
</comment>
<sequence length="449" mass="49668">MDEEKKKKKKKKKKGKQTKVSEDVAVSVGETASLQQNHVIEQNHHIQVSGTTDTQTAAPLEADVNLHRHHCDGAKGDNSDETENQIWLQREASLEEKIKQLLNEKAFLDLKVRSTKDLIARLNEDNMGLQTQVKELGESRNSLVQDNQQLREHMSVMQSQIQHLEREAYFSATSTIEMTQHVSEDNDENAHMELMEAARAPVEKLIAENAELVEKVNELDIELNPGHSSTAGLDPAVGVAEATTVADYLLEFSEKMSESGERMESLASIQMKDEPIDNVIIDPTAVAPIQMEESQGSYEAGESGEIVQVSLDNNEVRGLEIQPGEIMQVPLDENEIRGLEMHPGEIVQVPLDESEVRGLEMQPGEIVQVPLDESEVRGLEMQPGEIVRVPLDENEVGGLEMQAAETDEKAGVPLSDAPLIGAPFRLISFFAKYVSGADLVSKSTLNSRQ</sequence>
<protein>
    <submittedName>
        <fullName evidence="3">Uncharacterized protein</fullName>
    </submittedName>
</protein>
<evidence type="ECO:0000313" key="3">
    <source>
        <dbReference type="EMBL" id="KAF8397058.1"/>
    </source>
</evidence>
<organism evidence="3 4">
    <name type="scientific">Tetracentron sinense</name>
    <name type="common">Spur-leaf</name>
    <dbReference type="NCBI Taxonomy" id="13715"/>
    <lineage>
        <taxon>Eukaryota</taxon>
        <taxon>Viridiplantae</taxon>
        <taxon>Streptophyta</taxon>
        <taxon>Embryophyta</taxon>
        <taxon>Tracheophyta</taxon>
        <taxon>Spermatophyta</taxon>
        <taxon>Magnoliopsida</taxon>
        <taxon>Trochodendrales</taxon>
        <taxon>Trochodendraceae</taxon>
        <taxon>Tetracentron</taxon>
    </lineage>
</organism>
<evidence type="ECO:0000313" key="4">
    <source>
        <dbReference type="Proteomes" id="UP000655225"/>
    </source>
</evidence>
<feature type="coiled-coil region" evidence="1">
    <location>
        <begin position="84"/>
        <end position="167"/>
    </location>
</feature>
<feature type="compositionally biased region" description="Basic residues" evidence="2">
    <location>
        <begin position="1"/>
        <end position="17"/>
    </location>
</feature>
<evidence type="ECO:0000256" key="1">
    <source>
        <dbReference type="SAM" id="Coils"/>
    </source>
</evidence>
<feature type="region of interest" description="Disordered" evidence="2">
    <location>
        <begin position="1"/>
        <end position="23"/>
    </location>
</feature>
<dbReference type="OMA" id="KYTWLQK"/>
<reference evidence="3 4" key="1">
    <citation type="submission" date="2020-04" db="EMBL/GenBank/DDBJ databases">
        <title>Plant Genome Project.</title>
        <authorList>
            <person name="Zhang R.-G."/>
        </authorList>
    </citation>
    <scope>NUCLEOTIDE SEQUENCE [LARGE SCALE GENOMIC DNA]</scope>
    <source>
        <strain evidence="3">YNK0</strain>
        <tissue evidence="3">Leaf</tissue>
    </source>
</reference>
<name>A0A834Z2N3_TETSI</name>
<gene>
    <name evidence="3" type="ORF">HHK36_018696</name>
</gene>
<evidence type="ECO:0000256" key="2">
    <source>
        <dbReference type="SAM" id="MobiDB-lite"/>
    </source>
</evidence>